<dbReference type="Proteomes" id="UP001200604">
    <property type="component" value="Unassembled WGS sequence"/>
</dbReference>
<dbReference type="GeneID" id="92726721"/>
<sequence length="200" mass="23020">MTDKRGPFSDYQLEDTIAWVDESGSNSIKDPGTYILSAAVCFAEDIEETRQATRLLLKKGQRKLHWIDESAERRLTIIETISGFPLENIVVVRSYPDVCDKPERRRRKCLERLIMELESLEVTAMVLESRGKHQDKLDMEMLSHLRTQQIVSNIRMHHKTGPSDPMLWVPDACCGAVVEKRCGTPVFYSYIEEKTTVYVI</sequence>
<name>A0ABS9HMP9_9CORY</name>
<dbReference type="EMBL" id="JAKJKU010000003">
    <property type="protein sequence ID" value="MCF6774282.1"/>
    <property type="molecule type" value="Genomic_DNA"/>
</dbReference>
<evidence type="ECO:0000313" key="1">
    <source>
        <dbReference type="EMBL" id="MCF6774282.1"/>
    </source>
</evidence>
<proteinExistence type="predicted"/>
<reference evidence="1 2" key="1">
    <citation type="submission" date="2022-01" db="EMBL/GenBank/DDBJ databases">
        <title>Identification and Characterization of Corynebacterium sp.</title>
        <authorList>
            <person name="Luo Q."/>
            <person name="Qu P."/>
            <person name="Chen Q."/>
        </authorList>
    </citation>
    <scope>NUCLEOTIDE SEQUENCE [LARGE SCALE GENOMIC DNA]</scope>
    <source>
        <strain evidence="1 2">MC-12</strain>
    </source>
</reference>
<organism evidence="1 2">
    <name type="scientific">Corynebacterium parakroppenstedtii</name>
    <dbReference type="NCBI Taxonomy" id="2828363"/>
    <lineage>
        <taxon>Bacteria</taxon>
        <taxon>Bacillati</taxon>
        <taxon>Actinomycetota</taxon>
        <taxon>Actinomycetes</taxon>
        <taxon>Mycobacteriales</taxon>
        <taxon>Corynebacteriaceae</taxon>
        <taxon>Corynebacterium</taxon>
    </lineage>
</organism>
<evidence type="ECO:0000313" key="2">
    <source>
        <dbReference type="Proteomes" id="UP001200604"/>
    </source>
</evidence>
<comment type="caution">
    <text evidence="1">The sequence shown here is derived from an EMBL/GenBank/DDBJ whole genome shotgun (WGS) entry which is preliminary data.</text>
</comment>
<gene>
    <name evidence="1" type="ORF">L3H44_07655</name>
</gene>
<keyword evidence="2" id="KW-1185">Reference proteome</keyword>
<protein>
    <recommendedName>
        <fullName evidence="3">DUF3800 domain-containing protein</fullName>
    </recommendedName>
</protein>
<accession>A0ABS9HMP9</accession>
<evidence type="ECO:0008006" key="3">
    <source>
        <dbReference type="Google" id="ProtNLM"/>
    </source>
</evidence>
<dbReference type="RefSeq" id="WP_052723081.1">
    <property type="nucleotide sequence ID" value="NZ_JAFFSY010000002.1"/>
</dbReference>